<dbReference type="GO" id="GO:0022625">
    <property type="term" value="C:cytosolic large ribosomal subunit"/>
    <property type="evidence" value="ECO:0007669"/>
    <property type="project" value="TreeGrafter"/>
</dbReference>
<dbReference type="InterPro" id="IPR011035">
    <property type="entry name" value="Ribosomal_bL25/Gln-tRNA_synth"/>
</dbReference>
<evidence type="ECO:0000256" key="2">
    <source>
        <dbReference type="ARBA" id="ARBA00022884"/>
    </source>
</evidence>
<dbReference type="SUPFAM" id="SSF50715">
    <property type="entry name" value="Ribosomal protein L25-like"/>
    <property type="match status" value="1"/>
</dbReference>
<evidence type="ECO:0000256" key="6">
    <source>
        <dbReference type="SAM" id="MobiDB-lite"/>
    </source>
</evidence>
<evidence type="ECO:0000256" key="1">
    <source>
        <dbReference type="ARBA" id="ARBA00022730"/>
    </source>
</evidence>
<dbReference type="HAMAP" id="MF_01334">
    <property type="entry name" value="Ribosomal_bL25_CTC"/>
    <property type="match status" value="1"/>
</dbReference>
<keyword evidence="3 5" id="KW-0689">Ribosomal protein</keyword>
<keyword evidence="2 5" id="KW-0694">RNA-binding</keyword>
<sequence length="225" mass="25568">MELIGKKREIFGKKTKNLRFERLIPAAIFGKNLEPLSITINYNDFVKVYQESGETSLIDLMVDGKKHPVLVKEVQIHHITSSPIHVGFYEVNLKEKITAEIPVEIINEDQNNMIKSGEALVLLRMNEIEVKALPTDFPDSFEIDATLLVDMNSEITVKDLSYDREKVEIFDLEPDEVVAKLEPAQMQEEEEEEQPVEEAEAIAGLEALSEKPAEEGEEGEEEKEE</sequence>
<comment type="function">
    <text evidence="5">This is one of the proteins that binds to the 5S RNA in the ribosome where it forms part of the central protuberance.</text>
</comment>
<evidence type="ECO:0000259" key="7">
    <source>
        <dbReference type="Pfam" id="PF01386"/>
    </source>
</evidence>
<dbReference type="InterPro" id="IPR029751">
    <property type="entry name" value="Ribosomal_L25_dom"/>
</dbReference>
<dbReference type="NCBIfam" id="TIGR00731">
    <property type="entry name" value="bL25_bact_ctc"/>
    <property type="match status" value="1"/>
</dbReference>
<dbReference type="GO" id="GO:0006412">
    <property type="term" value="P:translation"/>
    <property type="evidence" value="ECO:0007669"/>
    <property type="project" value="UniProtKB-UniRule"/>
</dbReference>
<keyword evidence="1 5" id="KW-0699">rRNA-binding</keyword>
<dbReference type="Proteomes" id="UP000178615">
    <property type="component" value="Unassembled WGS sequence"/>
</dbReference>
<evidence type="ECO:0000256" key="5">
    <source>
        <dbReference type="HAMAP-Rule" id="MF_01334"/>
    </source>
</evidence>
<dbReference type="Gene3D" id="2.170.120.20">
    <property type="entry name" value="Ribosomal protein L25, beta domain"/>
    <property type="match status" value="1"/>
</dbReference>
<dbReference type="PANTHER" id="PTHR33284">
    <property type="entry name" value="RIBOSOMAL PROTEIN L25/GLN-TRNA SYNTHETASE, ANTI-CODON-BINDING DOMAIN-CONTAINING PROTEIN"/>
    <property type="match status" value="1"/>
</dbReference>
<comment type="subunit">
    <text evidence="5">Part of the 50S ribosomal subunit; part of the 5S rRNA/L5/L18/L25 subcomplex. Contacts the 5S rRNA. Binds to the 5S rRNA independently of L5 and L18.</text>
</comment>
<dbReference type="PANTHER" id="PTHR33284:SF1">
    <property type="entry name" value="RIBOSOMAL PROTEIN L25_GLN-TRNA SYNTHETASE, ANTI-CODON-BINDING DOMAIN-CONTAINING PROTEIN"/>
    <property type="match status" value="1"/>
</dbReference>
<comment type="caution">
    <text evidence="9">The sequence shown here is derived from an EMBL/GenBank/DDBJ whole genome shotgun (WGS) entry which is preliminary data.</text>
</comment>
<name>A0A1F4UKG1_UNCKA</name>
<evidence type="ECO:0000313" key="10">
    <source>
        <dbReference type="Proteomes" id="UP000178615"/>
    </source>
</evidence>
<dbReference type="InterPro" id="IPR001021">
    <property type="entry name" value="Ribosomal_bL25_long"/>
</dbReference>
<gene>
    <name evidence="5" type="primary">rplY</name>
    <name evidence="5" type="synonym">ctc</name>
    <name evidence="9" type="ORF">A2V49_02360</name>
</gene>
<feature type="domain" description="Large ribosomal subunit protein bL25 beta" evidence="8">
    <location>
        <begin position="96"/>
        <end position="183"/>
    </location>
</feature>
<evidence type="ECO:0000256" key="4">
    <source>
        <dbReference type="ARBA" id="ARBA00023274"/>
    </source>
</evidence>
<keyword evidence="4 5" id="KW-0687">Ribonucleoprotein</keyword>
<evidence type="ECO:0000313" key="9">
    <source>
        <dbReference type="EMBL" id="OGC45399.1"/>
    </source>
</evidence>
<feature type="domain" description="Large ribosomal subunit protein bL25 L25" evidence="7">
    <location>
        <begin position="5"/>
        <end position="88"/>
    </location>
</feature>
<dbReference type="InterPro" id="IPR020056">
    <property type="entry name" value="Rbsml_bL25/Gln-tRNA_synth_N"/>
</dbReference>
<feature type="compositionally biased region" description="Acidic residues" evidence="6">
    <location>
        <begin position="187"/>
        <end position="200"/>
    </location>
</feature>
<accession>A0A1F4UKG1</accession>
<dbReference type="GO" id="GO:0008097">
    <property type="term" value="F:5S rRNA binding"/>
    <property type="evidence" value="ECO:0007669"/>
    <property type="project" value="InterPro"/>
</dbReference>
<dbReference type="CDD" id="cd00495">
    <property type="entry name" value="Ribosomal_L25_TL5_CTC"/>
    <property type="match status" value="1"/>
</dbReference>
<dbReference type="Pfam" id="PF01386">
    <property type="entry name" value="Ribosomal_L25p"/>
    <property type="match status" value="1"/>
</dbReference>
<evidence type="ECO:0000259" key="8">
    <source>
        <dbReference type="Pfam" id="PF14693"/>
    </source>
</evidence>
<comment type="similarity">
    <text evidence="5">Belongs to the bacterial ribosomal protein bL25 family. CTC subfamily.</text>
</comment>
<reference evidence="9 10" key="1">
    <citation type="journal article" date="2016" name="Nat. Commun.">
        <title>Thousands of microbial genomes shed light on interconnected biogeochemical processes in an aquifer system.</title>
        <authorList>
            <person name="Anantharaman K."/>
            <person name="Brown C.T."/>
            <person name="Hug L.A."/>
            <person name="Sharon I."/>
            <person name="Castelle C.J."/>
            <person name="Probst A.J."/>
            <person name="Thomas B.C."/>
            <person name="Singh A."/>
            <person name="Wilkins M.J."/>
            <person name="Karaoz U."/>
            <person name="Brodie E.L."/>
            <person name="Williams K.H."/>
            <person name="Hubbard S.S."/>
            <person name="Banfield J.F."/>
        </authorList>
    </citation>
    <scope>NUCLEOTIDE SEQUENCE [LARGE SCALE GENOMIC DNA]</scope>
</reference>
<feature type="compositionally biased region" description="Acidic residues" evidence="6">
    <location>
        <begin position="215"/>
        <end position="225"/>
    </location>
</feature>
<dbReference type="InterPro" id="IPR037121">
    <property type="entry name" value="Ribosomal_bL25_C"/>
</dbReference>
<dbReference type="InterPro" id="IPR020057">
    <property type="entry name" value="Ribosomal_bL25_b-dom"/>
</dbReference>
<dbReference type="InterPro" id="IPR020930">
    <property type="entry name" value="Ribosomal_uL5_bac-type"/>
</dbReference>
<proteinExistence type="inferred from homology"/>
<feature type="region of interest" description="Disordered" evidence="6">
    <location>
        <begin position="183"/>
        <end position="225"/>
    </location>
</feature>
<evidence type="ECO:0000256" key="3">
    <source>
        <dbReference type="ARBA" id="ARBA00022980"/>
    </source>
</evidence>
<dbReference type="AlphaFoldDB" id="A0A1F4UKG1"/>
<dbReference type="GO" id="GO:0003735">
    <property type="term" value="F:structural constituent of ribosome"/>
    <property type="evidence" value="ECO:0007669"/>
    <property type="project" value="InterPro"/>
</dbReference>
<organism evidence="9 10">
    <name type="scientific">candidate division WWE3 bacterium RBG_19FT_COMBO_34_6</name>
    <dbReference type="NCBI Taxonomy" id="1802612"/>
    <lineage>
        <taxon>Bacteria</taxon>
        <taxon>Katanobacteria</taxon>
    </lineage>
</organism>
<dbReference type="EMBL" id="MEUV01000039">
    <property type="protein sequence ID" value="OGC45399.1"/>
    <property type="molecule type" value="Genomic_DNA"/>
</dbReference>
<dbReference type="Gene3D" id="2.40.240.10">
    <property type="entry name" value="Ribosomal Protein L25, Chain P"/>
    <property type="match status" value="1"/>
</dbReference>
<protein>
    <recommendedName>
        <fullName evidence="5">Large ribosomal subunit protein bL25</fullName>
    </recommendedName>
    <alternativeName>
        <fullName evidence="5">General stress protein CTC</fullName>
    </alternativeName>
</protein>
<dbReference type="Pfam" id="PF14693">
    <property type="entry name" value="Ribosomal_TL5_C"/>
    <property type="match status" value="1"/>
</dbReference>